<keyword evidence="4" id="KW-1015">Disulfide bond</keyword>
<keyword evidence="6" id="KW-1185">Reference proteome</keyword>
<protein>
    <recommendedName>
        <fullName evidence="7">EGF-like domain-containing protein</fullName>
    </recommendedName>
</protein>
<dbReference type="GO" id="GO:0045197">
    <property type="term" value="P:establishment or maintenance of epithelial cell apical/basal polarity"/>
    <property type="evidence" value="ECO:0007669"/>
    <property type="project" value="TreeGrafter"/>
</dbReference>
<evidence type="ECO:0000313" key="5">
    <source>
        <dbReference type="EMBL" id="CAF0963132.1"/>
    </source>
</evidence>
<comment type="caution">
    <text evidence="5">The sequence shown here is derived from an EMBL/GenBank/DDBJ whole genome shotgun (WGS) entry which is preliminary data.</text>
</comment>
<reference evidence="5" key="1">
    <citation type="submission" date="2021-02" db="EMBL/GenBank/DDBJ databases">
        <authorList>
            <person name="Nowell W R."/>
        </authorList>
    </citation>
    <scope>NUCLEOTIDE SEQUENCE</scope>
    <source>
        <strain evidence="5">Ploen Becks lab</strain>
    </source>
</reference>
<dbReference type="GO" id="GO:0005886">
    <property type="term" value="C:plasma membrane"/>
    <property type="evidence" value="ECO:0007669"/>
    <property type="project" value="TreeGrafter"/>
</dbReference>
<dbReference type="Gene3D" id="2.10.25.10">
    <property type="entry name" value="Laminin"/>
    <property type="match status" value="2"/>
</dbReference>
<name>A0A814E677_9BILA</name>
<evidence type="ECO:0000313" key="6">
    <source>
        <dbReference type="Proteomes" id="UP000663879"/>
    </source>
</evidence>
<dbReference type="InterPro" id="IPR051022">
    <property type="entry name" value="Notch_Cell-Fate_Det"/>
</dbReference>
<sequence length="209" mass="23769">MKNLLFELTKNQPGGIVLCEIFARDQEMDSSCAIEPCLNFQKCLTNSKFQSASSKYLSSKSLQFRQINVQHDFSCSCPMGFTGTNISVMCDTEFNLCYSNPRGQNGVSISTESSYVCVFDPDYTGRICEINLKKSKCPEANDQTIDIFNSQICKNSNYLISLEIEDDYLVFKYSLGDQINEIKIDELSVTDDKWRTITINTKAEMSFYH</sequence>
<dbReference type="InterPro" id="IPR013320">
    <property type="entry name" value="ConA-like_dom_sf"/>
</dbReference>
<keyword evidence="1" id="KW-0245">EGF-like domain</keyword>
<keyword evidence="3" id="KW-0677">Repeat</keyword>
<dbReference type="PANTHER" id="PTHR24049">
    <property type="entry name" value="CRUMBS FAMILY MEMBER"/>
    <property type="match status" value="1"/>
</dbReference>
<keyword evidence="2" id="KW-0732">Signal</keyword>
<gene>
    <name evidence="5" type="ORF">OXX778_LOCUS14557</name>
</gene>
<accession>A0A814E677</accession>
<evidence type="ECO:0000256" key="3">
    <source>
        <dbReference type="ARBA" id="ARBA00022737"/>
    </source>
</evidence>
<dbReference type="PANTHER" id="PTHR24049:SF22">
    <property type="entry name" value="DROSOPHILA CRUMBS HOMOLOG"/>
    <property type="match status" value="1"/>
</dbReference>
<proteinExistence type="predicted"/>
<dbReference type="EMBL" id="CAJNOC010003017">
    <property type="protein sequence ID" value="CAF0963132.1"/>
    <property type="molecule type" value="Genomic_DNA"/>
</dbReference>
<dbReference type="GO" id="GO:0032991">
    <property type="term" value="C:protein-containing complex"/>
    <property type="evidence" value="ECO:0007669"/>
    <property type="project" value="TreeGrafter"/>
</dbReference>
<dbReference type="Proteomes" id="UP000663879">
    <property type="component" value="Unassembled WGS sequence"/>
</dbReference>
<evidence type="ECO:0000256" key="4">
    <source>
        <dbReference type="ARBA" id="ARBA00023157"/>
    </source>
</evidence>
<dbReference type="OrthoDB" id="26203at2759"/>
<evidence type="ECO:0000256" key="2">
    <source>
        <dbReference type="ARBA" id="ARBA00022729"/>
    </source>
</evidence>
<dbReference type="AlphaFoldDB" id="A0A814E677"/>
<organism evidence="5 6">
    <name type="scientific">Brachionus calyciflorus</name>
    <dbReference type="NCBI Taxonomy" id="104777"/>
    <lineage>
        <taxon>Eukaryota</taxon>
        <taxon>Metazoa</taxon>
        <taxon>Spiralia</taxon>
        <taxon>Gnathifera</taxon>
        <taxon>Rotifera</taxon>
        <taxon>Eurotatoria</taxon>
        <taxon>Monogononta</taxon>
        <taxon>Pseudotrocha</taxon>
        <taxon>Ploima</taxon>
        <taxon>Brachionidae</taxon>
        <taxon>Brachionus</taxon>
    </lineage>
</organism>
<evidence type="ECO:0008006" key="7">
    <source>
        <dbReference type="Google" id="ProtNLM"/>
    </source>
</evidence>
<dbReference type="GO" id="GO:0007157">
    <property type="term" value="P:heterophilic cell-cell adhesion via plasma membrane cell adhesion molecules"/>
    <property type="evidence" value="ECO:0007669"/>
    <property type="project" value="TreeGrafter"/>
</dbReference>
<dbReference type="Gene3D" id="2.60.120.200">
    <property type="match status" value="1"/>
</dbReference>
<evidence type="ECO:0000256" key="1">
    <source>
        <dbReference type="ARBA" id="ARBA00022536"/>
    </source>
</evidence>
<dbReference type="SUPFAM" id="SSF49899">
    <property type="entry name" value="Concanavalin A-like lectins/glucanases"/>
    <property type="match status" value="1"/>
</dbReference>